<reference evidence="10" key="1">
    <citation type="journal article" date="2019" name="Int. J. Syst. Evol. Microbiol.">
        <title>The Global Catalogue of Microorganisms (GCM) 10K type strain sequencing project: providing services to taxonomists for standard genome sequencing and annotation.</title>
        <authorList>
            <consortium name="The Broad Institute Genomics Platform"/>
            <consortium name="The Broad Institute Genome Sequencing Center for Infectious Disease"/>
            <person name="Wu L."/>
            <person name="Ma J."/>
        </authorList>
    </citation>
    <scope>NUCLEOTIDE SEQUENCE [LARGE SCALE GENOMIC DNA]</scope>
    <source>
        <strain evidence="10">JCM 17728</strain>
    </source>
</reference>
<name>A0ABP8IGB9_9GAMM</name>
<dbReference type="Gene3D" id="3.30.70.560">
    <property type="entry name" value="7,8-Dihydro-6-hydroxymethylpterin-pyrophosphokinase HPPK"/>
    <property type="match status" value="1"/>
</dbReference>
<organism evidence="9 10">
    <name type="scientific">Kangiella marina</name>
    <dbReference type="NCBI Taxonomy" id="1079178"/>
    <lineage>
        <taxon>Bacteria</taxon>
        <taxon>Pseudomonadati</taxon>
        <taxon>Pseudomonadota</taxon>
        <taxon>Gammaproteobacteria</taxon>
        <taxon>Kangiellales</taxon>
        <taxon>Kangiellaceae</taxon>
        <taxon>Kangiella</taxon>
    </lineage>
</organism>
<evidence type="ECO:0000256" key="1">
    <source>
        <dbReference type="ARBA" id="ARBA00005051"/>
    </source>
</evidence>
<evidence type="ECO:0000256" key="4">
    <source>
        <dbReference type="ARBA" id="ARBA00022741"/>
    </source>
</evidence>
<dbReference type="InterPro" id="IPR035907">
    <property type="entry name" value="Hppk_sf"/>
</dbReference>
<evidence type="ECO:0000313" key="9">
    <source>
        <dbReference type="EMBL" id="GAA4358168.1"/>
    </source>
</evidence>
<keyword evidence="7" id="KW-0289">Folate biosynthesis</keyword>
<gene>
    <name evidence="9" type="primary">folK_1</name>
    <name evidence="9" type="ORF">GCM10023151_07920</name>
</gene>
<dbReference type="NCBIfam" id="TIGR01498">
    <property type="entry name" value="folK"/>
    <property type="match status" value="1"/>
</dbReference>
<keyword evidence="3" id="KW-0808">Transferase</keyword>
<evidence type="ECO:0000313" key="10">
    <source>
        <dbReference type="Proteomes" id="UP001501011"/>
    </source>
</evidence>
<feature type="domain" description="7,8-dihydro-6-hydroxymethylpterin-pyrophosphokinase" evidence="8">
    <location>
        <begin position="5"/>
        <end position="129"/>
    </location>
</feature>
<proteinExistence type="predicted"/>
<sequence>MPKIYISIGSNQDAERQIRFGLMQLKYYFSNVAVSKVYESEAVGFDGDNFLNLVASADTQLTISQVDQAFKQIEKEAGRVRGEAKFSNRTLDIDLLLYDNLVCDTPIKLPRGEVLHHAFVLLPLAEIAPQLKHPIQQKTYQQLWQDFDKRDEQQLWPINFDWDTSQ</sequence>
<keyword evidence="5" id="KW-0418">Kinase</keyword>
<dbReference type="PANTHER" id="PTHR43071:SF2">
    <property type="entry name" value="2-AMINO-4-HYDROXY-6-HYDROXYMETHYLDIHYDROPTERIDINE PYROPHOSPHOKINASE"/>
    <property type="match status" value="1"/>
</dbReference>
<dbReference type="Proteomes" id="UP001501011">
    <property type="component" value="Unassembled WGS sequence"/>
</dbReference>
<dbReference type="SUPFAM" id="SSF55083">
    <property type="entry name" value="6-hydroxymethyl-7,8-dihydropterin pyrophosphokinase, HPPK"/>
    <property type="match status" value="1"/>
</dbReference>
<evidence type="ECO:0000256" key="7">
    <source>
        <dbReference type="ARBA" id="ARBA00022909"/>
    </source>
</evidence>
<evidence type="ECO:0000256" key="2">
    <source>
        <dbReference type="ARBA" id="ARBA00013253"/>
    </source>
</evidence>
<comment type="caution">
    <text evidence="9">The sequence shown here is derived from an EMBL/GenBank/DDBJ whole genome shotgun (WGS) entry which is preliminary data.</text>
</comment>
<evidence type="ECO:0000259" key="8">
    <source>
        <dbReference type="Pfam" id="PF01288"/>
    </source>
</evidence>
<dbReference type="Pfam" id="PF01288">
    <property type="entry name" value="HPPK"/>
    <property type="match status" value="1"/>
</dbReference>
<dbReference type="CDD" id="cd00483">
    <property type="entry name" value="HPPK"/>
    <property type="match status" value="1"/>
</dbReference>
<evidence type="ECO:0000256" key="5">
    <source>
        <dbReference type="ARBA" id="ARBA00022777"/>
    </source>
</evidence>
<evidence type="ECO:0000256" key="6">
    <source>
        <dbReference type="ARBA" id="ARBA00022840"/>
    </source>
</evidence>
<dbReference type="InterPro" id="IPR000550">
    <property type="entry name" value="Hppk"/>
</dbReference>
<dbReference type="PANTHER" id="PTHR43071">
    <property type="entry name" value="2-AMINO-4-HYDROXY-6-HYDROXYMETHYLDIHYDROPTERIDINE PYROPHOSPHOKINASE"/>
    <property type="match status" value="1"/>
</dbReference>
<accession>A0ABP8IGB9</accession>
<evidence type="ECO:0000256" key="3">
    <source>
        <dbReference type="ARBA" id="ARBA00022679"/>
    </source>
</evidence>
<dbReference type="EC" id="2.7.6.3" evidence="2"/>
<keyword evidence="10" id="KW-1185">Reference proteome</keyword>
<dbReference type="EMBL" id="BAABFV010000001">
    <property type="protein sequence ID" value="GAA4358168.1"/>
    <property type="molecule type" value="Genomic_DNA"/>
</dbReference>
<keyword evidence="4" id="KW-0547">Nucleotide-binding</keyword>
<protein>
    <recommendedName>
        <fullName evidence="2">2-amino-4-hydroxy-6-hydroxymethyldihydropteridine diphosphokinase</fullName>
        <ecNumber evidence="2">2.7.6.3</ecNumber>
    </recommendedName>
</protein>
<dbReference type="RefSeq" id="WP_345291899.1">
    <property type="nucleotide sequence ID" value="NZ_BAABFV010000001.1"/>
</dbReference>
<comment type="pathway">
    <text evidence="1">Cofactor biosynthesis; tetrahydrofolate biosynthesis; 2-amino-4-hydroxy-6-hydroxymethyl-7,8-dihydropteridine diphosphate from 7,8-dihydroneopterin triphosphate: step 4/4.</text>
</comment>
<keyword evidence="6" id="KW-0067">ATP-binding</keyword>